<reference evidence="2" key="1">
    <citation type="journal article" date="2017" name="Nat. Ecol. Evol.">
        <title>Genome expansion and lineage-specific genetic innovations in the forest pathogenic fungi Armillaria.</title>
        <authorList>
            <person name="Sipos G."/>
            <person name="Prasanna A.N."/>
            <person name="Walter M.C."/>
            <person name="O'Connor E."/>
            <person name="Balint B."/>
            <person name="Krizsan K."/>
            <person name="Kiss B."/>
            <person name="Hess J."/>
            <person name="Varga T."/>
            <person name="Slot J."/>
            <person name="Riley R."/>
            <person name="Boka B."/>
            <person name="Rigling D."/>
            <person name="Barry K."/>
            <person name="Lee J."/>
            <person name="Mihaltcheva S."/>
            <person name="LaButti K."/>
            <person name="Lipzen A."/>
            <person name="Waldron R."/>
            <person name="Moloney N.M."/>
            <person name="Sperisen C."/>
            <person name="Kredics L."/>
            <person name="Vagvoelgyi C."/>
            <person name="Patrignani A."/>
            <person name="Fitzpatrick D."/>
            <person name="Nagy I."/>
            <person name="Doyle S."/>
            <person name="Anderson J.B."/>
            <person name="Grigoriev I.V."/>
            <person name="Gueldener U."/>
            <person name="Muensterkoetter M."/>
            <person name="Nagy L.G."/>
        </authorList>
    </citation>
    <scope>NUCLEOTIDE SEQUENCE [LARGE SCALE GENOMIC DNA]</scope>
    <source>
        <strain evidence="2">Ar21-2</strain>
    </source>
</reference>
<evidence type="ECO:0000313" key="2">
    <source>
        <dbReference type="Proteomes" id="UP000217790"/>
    </source>
</evidence>
<evidence type="ECO:0000313" key="1">
    <source>
        <dbReference type="EMBL" id="PBK97632.1"/>
    </source>
</evidence>
<organism evidence="1 2">
    <name type="scientific">Armillaria gallica</name>
    <name type="common">Bulbous honey fungus</name>
    <name type="synonym">Armillaria bulbosa</name>
    <dbReference type="NCBI Taxonomy" id="47427"/>
    <lineage>
        <taxon>Eukaryota</taxon>
        <taxon>Fungi</taxon>
        <taxon>Dikarya</taxon>
        <taxon>Basidiomycota</taxon>
        <taxon>Agaricomycotina</taxon>
        <taxon>Agaricomycetes</taxon>
        <taxon>Agaricomycetidae</taxon>
        <taxon>Agaricales</taxon>
        <taxon>Marasmiineae</taxon>
        <taxon>Physalacriaceae</taxon>
        <taxon>Armillaria</taxon>
    </lineage>
</organism>
<dbReference type="Proteomes" id="UP000217790">
    <property type="component" value="Unassembled WGS sequence"/>
</dbReference>
<gene>
    <name evidence="1" type="ORF">ARMGADRAFT_1009603</name>
</gene>
<dbReference type="AlphaFoldDB" id="A0A2H3E1R3"/>
<accession>A0A2H3E1R3</accession>
<name>A0A2H3E1R3_ARMGA</name>
<protein>
    <submittedName>
        <fullName evidence="1">Uncharacterized protein</fullName>
    </submittedName>
</protein>
<dbReference type="InParanoid" id="A0A2H3E1R3"/>
<feature type="non-terminal residue" evidence="1">
    <location>
        <position position="187"/>
    </location>
</feature>
<keyword evidence="2" id="KW-1185">Reference proteome</keyword>
<dbReference type="EMBL" id="KZ293649">
    <property type="protein sequence ID" value="PBK97632.1"/>
    <property type="molecule type" value="Genomic_DNA"/>
</dbReference>
<proteinExistence type="predicted"/>
<sequence>MPTILLASTPNGKATTAHRYAAVSLSTTPSREPTGVQIMNHSPLGSTHCPGEDCWLLKRLRCTSSHPTSRHIPPPGISYWQIRLDGSNSLVAVTVFSGLRSGAGRSLEMCISEWTEEAEELRECGMVEEEENEVIEEREVDVFELSALAVGRVLREGACSEVLAAESLAMNHDRKRGYELNREAYVV</sequence>
<dbReference type="OrthoDB" id="10638534at2759"/>